<gene>
    <name evidence="13" type="primary">ATP6</name>
</gene>
<keyword evidence="13" id="KW-0496">Mitochondrion</keyword>
<keyword evidence="3" id="KW-0813">Transport</keyword>
<evidence type="ECO:0000256" key="6">
    <source>
        <dbReference type="ARBA" id="ARBA00022781"/>
    </source>
</evidence>
<name>A0A977XTD7_9EUPU</name>
<reference evidence="13" key="1">
    <citation type="submission" date="2021-11" db="EMBL/GenBank/DDBJ databases">
        <authorList>
            <person name="Ma R."/>
        </authorList>
    </citation>
    <scope>NUCLEOTIDE SEQUENCE</scope>
</reference>
<feature type="transmembrane region" description="Helical" evidence="12">
    <location>
        <begin position="194"/>
        <end position="214"/>
    </location>
</feature>
<organism evidence="13">
    <name type="scientific">Succineidae gen. n. sp. z RM-2021</name>
    <dbReference type="NCBI Taxonomy" id="2871687"/>
    <lineage>
        <taxon>Eukaryota</taxon>
        <taxon>Metazoa</taxon>
        <taxon>Spiralia</taxon>
        <taxon>Lophotrochozoa</taxon>
        <taxon>Mollusca</taxon>
        <taxon>Gastropoda</taxon>
        <taxon>Heterobranchia</taxon>
        <taxon>Euthyneura</taxon>
        <taxon>Panpulmonata</taxon>
        <taxon>Eupulmonata</taxon>
        <taxon>Stylommatophora</taxon>
        <taxon>Helicina</taxon>
        <taxon>Succineoidea</taxon>
        <taxon>Succineidae</taxon>
    </lineage>
</organism>
<dbReference type="PANTHER" id="PTHR11410:SF0">
    <property type="entry name" value="ATP SYNTHASE SUBUNIT A"/>
    <property type="match status" value="1"/>
</dbReference>
<dbReference type="GO" id="GO:0045259">
    <property type="term" value="C:proton-transporting ATP synthase complex"/>
    <property type="evidence" value="ECO:0007669"/>
    <property type="project" value="UniProtKB-KW"/>
</dbReference>
<keyword evidence="7 12" id="KW-1133">Transmembrane helix</keyword>
<dbReference type="InterPro" id="IPR000568">
    <property type="entry name" value="ATP_synth_F0_asu"/>
</dbReference>
<evidence type="ECO:0000256" key="9">
    <source>
        <dbReference type="ARBA" id="ARBA00023136"/>
    </source>
</evidence>
<comment type="similarity">
    <text evidence="2">Belongs to the ATPase A chain family.</text>
</comment>
<keyword evidence="10" id="KW-0066">ATP synthesis</keyword>
<dbReference type="GO" id="GO:0046933">
    <property type="term" value="F:proton-transporting ATP synthase activity, rotational mechanism"/>
    <property type="evidence" value="ECO:0007669"/>
    <property type="project" value="TreeGrafter"/>
</dbReference>
<dbReference type="Pfam" id="PF00119">
    <property type="entry name" value="ATP-synt_A"/>
    <property type="match status" value="1"/>
</dbReference>
<dbReference type="CDD" id="cd00310">
    <property type="entry name" value="ATP-synt_Fo_a_6"/>
    <property type="match status" value="1"/>
</dbReference>
<keyword evidence="8" id="KW-0406">Ion transport</keyword>
<feature type="transmembrane region" description="Helical" evidence="12">
    <location>
        <begin position="154"/>
        <end position="173"/>
    </location>
</feature>
<evidence type="ECO:0000256" key="11">
    <source>
        <dbReference type="RuleBase" id="RU004450"/>
    </source>
</evidence>
<dbReference type="InterPro" id="IPR045083">
    <property type="entry name" value="ATP_synth_F0_asu_bact/mt"/>
</dbReference>
<comment type="subcellular location">
    <subcellularLocation>
        <location evidence="1">Membrane</location>
        <topology evidence="1">Multi-pass membrane protein</topology>
    </subcellularLocation>
    <subcellularLocation>
        <location evidence="11">Mitochondrion inner membrane</location>
        <topology evidence="11">Multi-pass membrane protein</topology>
    </subcellularLocation>
</comment>
<feature type="transmembrane region" description="Helical" evidence="12">
    <location>
        <begin position="127"/>
        <end position="148"/>
    </location>
</feature>
<dbReference type="PROSITE" id="PS00449">
    <property type="entry name" value="ATPASE_A"/>
    <property type="match status" value="1"/>
</dbReference>
<keyword evidence="5 12" id="KW-0812">Transmembrane</keyword>
<dbReference type="NCBIfam" id="TIGR01131">
    <property type="entry name" value="ATP_synt_6_or_A"/>
    <property type="match status" value="1"/>
</dbReference>
<dbReference type="PRINTS" id="PR00123">
    <property type="entry name" value="ATPASEA"/>
</dbReference>
<dbReference type="InterPro" id="IPR023011">
    <property type="entry name" value="ATP_synth_F0_asu_AS"/>
</dbReference>
<feature type="transmembrane region" description="Helical" evidence="12">
    <location>
        <begin position="92"/>
        <end position="115"/>
    </location>
</feature>
<evidence type="ECO:0000256" key="5">
    <source>
        <dbReference type="ARBA" id="ARBA00022692"/>
    </source>
</evidence>
<evidence type="ECO:0000313" key="13">
    <source>
        <dbReference type="EMBL" id="UXW90892.1"/>
    </source>
</evidence>
<sequence length="218" mass="24718">MCLDLFSSMDGMISPNMWMLPFILMMFYLNNNFFSLNKTSSLLGLNFHTWKTSSNKNIFISQPLLLGSIMLFVVSNNFIGLTPFTFGFTSHLWVNLSLALFFWGLLIFSGWMFSLKKSVAHLLPSGAPMGLSMFLIIIETISIIIRPLTLTVRLMANISAGHIVLALVSNVLVNSSMLMPSTLLTVVMMLYYMFEYFVAIIQGYIFTLLISLYMEEHP</sequence>
<protein>
    <recommendedName>
        <fullName evidence="11">ATP synthase subunit a</fullName>
    </recommendedName>
</protein>
<dbReference type="SUPFAM" id="SSF81336">
    <property type="entry name" value="F1F0 ATP synthase subunit A"/>
    <property type="match status" value="1"/>
</dbReference>
<dbReference type="InterPro" id="IPR035908">
    <property type="entry name" value="F0_ATP_A_sf"/>
</dbReference>
<dbReference type="AlphaFoldDB" id="A0A977XTD7"/>
<evidence type="ECO:0000256" key="3">
    <source>
        <dbReference type="ARBA" id="ARBA00022448"/>
    </source>
</evidence>
<dbReference type="Gene3D" id="1.20.120.220">
    <property type="entry name" value="ATP synthase, F0 complex, subunit A"/>
    <property type="match status" value="1"/>
</dbReference>
<feature type="transmembrane region" description="Helical" evidence="12">
    <location>
        <begin position="12"/>
        <end position="29"/>
    </location>
</feature>
<evidence type="ECO:0000256" key="2">
    <source>
        <dbReference type="ARBA" id="ARBA00006810"/>
    </source>
</evidence>
<evidence type="ECO:0000256" key="1">
    <source>
        <dbReference type="ARBA" id="ARBA00004141"/>
    </source>
</evidence>
<evidence type="ECO:0000256" key="12">
    <source>
        <dbReference type="SAM" id="Phobius"/>
    </source>
</evidence>
<dbReference type="PANTHER" id="PTHR11410">
    <property type="entry name" value="ATP SYNTHASE SUBUNIT A"/>
    <property type="match status" value="1"/>
</dbReference>
<proteinExistence type="inferred from homology"/>
<keyword evidence="9 12" id="KW-0472">Membrane</keyword>
<dbReference type="GO" id="GO:0005743">
    <property type="term" value="C:mitochondrial inner membrane"/>
    <property type="evidence" value="ECO:0007669"/>
    <property type="project" value="UniProtKB-SubCell"/>
</dbReference>
<dbReference type="EMBL" id="OL681899">
    <property type="protein sequence ID" value="UXW90892.1"/>
    <property type="molecule type" value="Genomic_DNA"/>
</dbReference>
<evidence type="ECO:0000256" key="8">
    <source>
        <dbReference type="ARBA" id="ARBA00023065"/>
    </source>
</evidence>
<accession>A0A977XTD7</accession>
<evidence type="ECO:0000256" key="4">
    <source>
        <dbReference type="ARBA" id="ARBA00022547"/>
    </source>
</evidence>
<geneLocation type="mitochondrion" evidence="13"/>
<keyword evidence="4" id="KW-0138">CF(0)</keyword>
<evidence type="ECO:0000256" key="10">
    <source>
        <dbReference type="ARBA" id="ARBA00023310"/>
    </source>
</evidence>
<keyword evidence="6" id="KW-0375">Hydrogen ion transport</keyword>
<feature type="transmembrane region" description="Helical" evidence="12">
    <location>
        <begin position="64"/>
        <end position="86"/>
    </location>
</feature>
<evidence type="ECO:0000256" key="7">
    <source>
        <dbReference type="ARBA" id="ARBA00022989"/>
    </source>
</evidence>